<reference evidence="1 2" key="1">
    <citation type="submission" date="2012-05" db="EMBL/GenBank/DDBJ databases">
        <title>Finished chromosome of genome of Oscillatoria sp. PCC 7112.</title>
        <authorList>
            <consortium name="US DOE Joint Genome Institute"/>
            <person name="Gugger M."/>
            <person name="Coursin T."/>
            <person name="Rippka R."/>
            <person name="Tandeau De Marsac N."/>
            <person name="Huntemann M."/>
            <person name="Wei C.-L."/>
            <person name="Han J."/>
            <person name="Detter J.C."/>
            <person name="Han C."/>
            <person name="Tapia R."/>
            <person name="Davenport K."/>
            <person name="Daligault H."/>
            <person name="Erkkila T."/>
            <person name="Gu W."/>
            <person name="Munk A.C.C."/>
            <person name="Teshima H."/>
            <person name="Xu Y."/>
            <person name="Chain P."/>
            <person name="Chen A."/>
            <person name="Krypides N."/>
            <person name="Mavromatis K."/>
            <person name="Markowitz V."/>
            <person name="Szeto E."/>
            <person name="Ivanova N."/>
            <person name="Mikhailova N."/>
            <person name="Ovchinnikova G."/>
            <person name="Pagani I."/>
            <person name="Pati A."/>
            <person name="Goodwin L."/>
            <person name="Peters L."/>
            <person name="Pitluck S."/>
            <person name="Woyke T."/>
            <person name="Kerfeld C."/>
        </authorList>
    </citation>
    <scope>NUCLEOTIDE SEQUENCE [LARGE SCALE GENOMIC DNA]</scope>
    <source>
        <strain evidence="1 2">PCC 7112</strain>
    </source>
</reference>
<dbReference type="KEGG" id="oni:Osc7112_0532"/>
<evidence type="ECO:0008006" key="3">
    <source>
        <dbReference type="Google" id="ProtNLM"/>
    </source>
</evidence>
<dbReference type="eggNOG" id="COG5480">
    <property type="taxonomic scope" value="Bacteria"/>
</dbReference>
<proteinExistence type="predicted"/>
<dbReference type="EMBL" id="CP003614">
    <property type="protein sequence ID" value="AFZ05129.1"/>
    <property type="molecule type" value="Genomic_DNA"/>
</dbReference>
<dbReference type="STRING" id="179408.Osc7112_0532"/>
<evidence type="ECO:0000313" key="2">
    <source>
        <dbReference type="Proteomes" id="UP000010478"/>
    </source>
</evidence>
<sequence length="115" mass="13208">MLTICNKYTHGVWVAIMYYRPNCPDGGNWAKKGWWRLNPGECKVVYGGSLRSLNRYYCYYAEADNGANWSGPYVRPVPPQAFDWCEWTSSSQATNVGFRLLDINSYDNFTLNLTA</sequence>
<dbReference type="AlphaFoldDB" id="K9VCA7"/>
<accession>K9VCA7</accession>
<keyword evidence="2" id="KW-1185">Reference proteome</keyword>
<dbReference type="Proteomes" id="UP000010478">
    <property type="component" value="Chromosome"/>
</dbReference>
<dbReference type="Pfam" id="PF06282">
    <property type="entry name" value="DUF1036"/>
    <property type="match status" value="1"/>
</dbReference>
<dbReference type="InterPro" id="IPR009380">
    <property type="entry name" value="DUF1036"/>
</dbReference>
<name>K9VCA7_9CYAN</name>
<protein>
    <recommendedName>
        <fullName evidence="3">DUF1036 domain-containing protein</fullName>
    </recommendedName>
</protein>
<dbReference type="OrthoDB" id="427878at2"/>
<gene>
    <name evidence="1" type="ORF">Osc7112_0532</name>
</gene>
<organism evidence="1 2">
    <name type="scientific">Phormidium nigroviride PCC 7112</name>
    <dbReference type="NCBI Taxonomy" id="179408"/>
    <lineage>
        <taxon>Bacteria</taxon>
        <taxon>Bacillati</taxon>
        <taxon>Cyanobacteriota</taxon>
        <taxon>Cyanophyceae</taxon>
        <taxon>Oscillatoriophycideae</taxon>
        <taxon>Oscillatoriales</taxon>
        <taxon>Oscillatoriaceae</taxon>
        <taxon>Phormidium</taxon>
    </lineage>
</organism>
<dbReference type="HOGENOM" id="CLU_166630_0_0_3"/>
<evidence type="ECO:0000313" key="1">
    <source>
        <dbReference type="EMBL" id="AFZ05129.1"/>
    </source>
</evidence>
<dbReference type="RefSeq" id="WP_015174463.1">
    <property type="nucleotide sequence ID" value="NC_019729.1"/>
</dbReference>